<keyword evidence="2" id="KW-1185">Reference proteome</keyword>
<evidence type="ECO:0000313" key="1">
    <source>
        <dbReference type="EMBL" id="EPS26257.1"/>
    </source>
</evidence>
<name>S8AWJ6_PENO1</name>
<reference evidence="1 2" key="1">
    <citation type="journal article" date="2013" name="PLoS ONE">
        <title>Genomic and secretomic analyses reveal unique features of the lignocellulolytic enzyme system of Penicillium decumbens.</title>
        <authorList>
            <person name="Liu G."/>
            <person name="Zhang L."/>
            <person name="Wei X."/>
            <person name="Zou G."/>
            <person name="Qin Y."/>
            <person name="Ma L."/>
            <person name="Li J."/>
            <person name="Zheng H."/>
            <person name="Wang S."/>
            <person name="Wang C."/>
            <person name="Xun L."/>
            <person name="Zhao G.-P."/>
            <person name="Zhou Z."/>
            <person name="Qu Y."/>
        </authorList>
    </citation>
    <scope>NUCLEOTIDE SEQUENCE [LARGE SCALE GENOMIC DNA]</scope>
    <source>
        <strain evidence="2">114-2 / CGMCC 5302</strain>
    </source>
</reference>
<dbReference type="eggNOG" id="ENOG502QRI9">
    <property type="taxonomic scope" value="Eukaryota"/>
</dbReference>
<evidence type="ECO:0008006" key="3">
    <source>
        <dbReference type="Google" id="ProtNLM"/>
    </source>
</evidence>
<dbReference type="OrthoDB" id="429813at2759"/>
<dbReference type="Proteomes" id="UP000019376">
    <property type="component" value="Unassembled WGS sequence"/>
</dbReference>
<dbReference type="PANTHER" id="PTHR37285:SF5">
    <property type="entry name" value="SPORE WALL MATURATION PROTEIN DIT1"/>
    <property type="match status" value="1"/>
</dbReference>
<evidence type="ECO:0000313" key="2">
    <source>
        <dbReference type="Proteomes" id="UP000019376"/>
    </source>
</evidence>
<organism evidence="1 2">
    <name type="scientific">Penicillium oxalicum (strain 114-2 / CGMCC 5302)</name>
    <name type="common">Penicillium decumbens</name>
    <dbReference type="NCBI Taxonomy" id="933388"/>
    <lineage>
        <taxon>Eukaryota</taxon>
        <taxon>Fungi</taxon>
        <taxon>Dikarya</taxon>
        <taxon>Ascomycota</taxon>
        <taxon>Pezizomycotina</taxon>
        <taxon>Eurotiomycetes</taxon>
        <taxon>Eurotiomycetidae</taxon>
        <taxon>Eurotiales</taxon>
        <taxon>Aspergillaceae</taxon>
        <taxon>Penicillium</taxon>
    </lineage>
</organism>
<protein>
    <recommendedName>
        <fullName evidence="3">TauD/TfdA-like domain-containing protein</fullName>
    </recommendedName>
</protein>
<accession>S8AWJ6</accession>
<sequence length="553" mass="61636">MLSNTITITPSIETRVIEPLQTFDTSRRVSFPATISHDTLSWARKKAASEALVERIAEIIASYRISGPDDRYDDVYKPKLLETLRYFVSRQEPINMLVPAYPCKSPNRDEKVLGPEPDVGERMSLEHFNSMGARIQQIYPPGGHVTIFSDGCCYNDLLGVSDEEVFRYAEGLHRIADRLGLKHLKWSDPFDLMEGPHSVPVTEEEYASSIGPLKEHMFTAYLPAGYDFDEALKTDPNATLTYRGYIRFLMDDLASFFREQKMSKSAVKKYCSTVARSMITRGKALAALVAQVSPLHVRLSIHASNNTDKLSVTLLPHKRYSAFPVTPWHNTPYLDTDSDSLSLGRKPTNGDIPYRLCQDELGLNFLCADVPMYRVIETPDGPTLTQAQPVQMHPLYPFGLKIIVPKDTSISQFRLEAVAELAKVHSPIIIEGLDPMQYTTEIADDFRLVAGGGLSLSILHEGVVTTKTTNRPNTSAQANELAPRSYFVQVSAATGDDAQSAQHPFLKAAAALDDVRYRVLHRWQEGHAIVSDHRVALPVHLSPSSLRVVRAGL</sequence>
<dbReference type="STRING" id="933388.S8AWJ6"/>
<dbReference type="InterPro" id="IPR007817">
    <property type="entry name" value="Isocyanide_synthase_DIT1"/>
</dbReference>
<dbReference type="EMBL" id="KB644408">
    <property type="protein sequence ID" value="EPS26257.1"/>
    <property type="molecule type" value="Genomic_DNA"/>
</dbReference>
<proteinExistence type="predicted"/>
<dbReference type="PANTHER" id="PTHR37285">
    <property type="entry name" value="SPORE WALL MATURATION PROTEIN DIT1"/>
    <property type="match status" value="1"/>
</dbReference>
<dbReference type="PhylomeDB" id="S8AWJ6"/>
<dbReference type="AlphaFoldDB" id="S8AWJ6"/>
<dbReference type="HOGENOM" id="CLU_038280_1_0_1"/>
<gene>
    <name evidence="1" type="ORF">PDE_01193</name>
</gene>
<dbReference type="Pfam" id="PF05141">
    <property type="entry name" value="DIT1_PvcA"/>
    <property type="match status" value="1"/>
</dbReference>